<name>A0ACC2FI86_DALPE</name>
<accession>A0ACC2FI86</accession>
<gene>
    <name evidence="1" type="ORF">DPEC_G00293470</name>
</gene>
<organism evidence="1 2">
    <name type="scientific">Dallia pectoralis</name>
    <name type="common">Alaska blackfish</name>
    <dbReference type="NCBI Taxonomy" id="75939"/>
    <lineage>
        <taxon>Eukaryota</taxon>
        <taxon>Metazoa</taxon>
        <taxon>Chordata</taxon>
        <taxon>Craniata</taxon>
        <taxon>Vertebrata</taxon>
        <taxon>Euteleostomi</taxon>
        <taxon>Actinopterygii</taxon>
        <taxon>Neopterygii</taxon>
        <taxon>Teleostei</taxon>
        <taxon>Protacanthopterygii</taxon>
        <taxon>Esociformes</taxon>
        <taxon>Umbridae</taxon>
        <taxon>Dallia</taxon>
    </lineage>
</organism>
<proteinExistence type="predicted"/>
<protein>
    <submittedName>
        <fullName evidence="1">Uncharacterized protein</fullName>
    </submittedName>
</protein>
<evidence type="ECO:0000313" key="1">
    <source>
        <dbReference type="EMBL" id="KAJ7991075.1"/>
    </source>
</evidence>
<keyword evidence="2" id="KW-1185">Reference proteome</keyword>
<comment type="caution">
    <text evidence="1">The sequence shown here is derived from an EMBL/GenBank/DDBJ whole genome shotgun (WGS) entry which is preliminary data.</text>
</comment>
<evidence type="ECO:0000313" key="2">
    <source>
        <dbReference type="Proteomes" id="UP001157502"/>
    </source>
</evidence>
<sequence>MLQKFLSLAHCFFANSFSSLALSSVLRLESPSLLGRTETGRFEAEAVALAPSGQGRPHQQLESLTTGDTSPSPSQHTSGPATCATVSTWPSPTGTAHRARVGIPLSVSVVSGNYSLSQR</sequence>
<dbReference type="EMBL" id="CM055754">
    <property type="protein sequence ID" value="KAJ7991075.1"/>
    <property type="molecule type" value="Genomic_DNA"/>
</dbReference>
<dbReference type="Proteomes" id="UP001157502">
    <property type="component" value="Chromosome 27"/>
</dbReference>
<reference evidence="1" key="1">
    <citation type="submission" date="2021-05" db="EMBL/GenBank/DDBJ databases">
        <authorList>
            <person name="Pan Q."/>
            <person name="Jouanno E."/>
            <person name="Zahm M."/>
            <person name="Klopp C."/>
            <person name="Cabau C."/>
            <person name="Louis A."/>
            <person name="Berthelot C."/>
            <person name="Parey E."/>
            <person name="Roest Crollius H."/>
            <person name="Montfort J."/>
            <person name="Robinson-Rechavi M."/>
            <person name="Bouchez O."/>
            <person name="Lampietro C."/>
            <person name="Lopez Roques C."/>
            <person name="Donnadieu C."/>
            <person name="Postlethwait J."/>
            <person name="Bobe J."/>
            <person name="Dillon D."/>
            <person name="Chandos A."/>
            <person name="von Hippel F."/>
            <person name="Guiguen Y."/>
        </authorList>
    </citation>
    <scope>NUCLEOTIDE SEQUENCE</scope>
    <source>
        <strain evidence="1">YG-Jan2019</strain>
    </source>
</reference>